<dbReference type="OrthoDB" id="3262173at2759"/>
<evidence type="ECO:0000256" key="1">
    <source>
        <dbReference type="SAM" id="MobiDB-lite"/>
    </source>
</evidence>
<accession>A0A9W8MYT3</accession>
<evidence type="ECO:0000313" key="2">
    <source>
        <dbReference type="EMBL" id="KAJ3514720.1"/>
    </source>
</evidence>
<feature type="compositionally biased region" description="Basic and acidic residues" evidence="1">
    <location>
        <begin position="235"/>
        <end position="249"/>
    </location>
</feature>
<reference evidence="2" key="1">
    <citation type="submission" date="2022-07" db="EMBL/GenBank/DDBJ databases">
        <title>Genome Sequence of Agrocybe chaxingu.</title>
        <authorList>
            <person name="Buettner E."/>
        </authorList>
    </citation>
    <scope>NUCLEOTIDE SEQUENCE</scope>
    <source>
        <strain evidence="2">MP-N11</strain>
    </source>
</reference>
<feature type="region of interest" description="Disordered" evidence="1">
    <location>
        <begin position="211"/>
        <end position="249"/>
    </location>
</feature>
<feature type="region of interest" description="Disordered" evidence="1">
    <location>
        <begin position="1"/>
        <end position="134"/>
    </location>
</feature>
<feature type="region of interest" description="Disordered" evidence="1">
    <location>
        <begin position="387"/>
        <end position="426"/>
    </location>
</feature>
<organism evidence="2 3">
    <name type="scientific">Agrocybe chaxingu</name>
    <dbReference type="NCBI Taxonomy" id="84603"/>
    <lineage>
        <taxon>Eukaryota</taxon>
        <taxon>Fungi</taxon>
        <taxon>Dikarya</taxon>
        <taxon>Basidiomycota</taxon>
        <taxon>Agaricomycotina</taxon>
        <taxon>Agaricomycetes</taxon>
        <taxon>Agaricomycetidae</taxon>
        <taxon>Agaricales</taxon>
        <taxon>Agaricineae</taxon>
        <taxon>Strophariaceae</taxon>
        <taxon>Agrocybe</taxon>
    </lineage>
</organism>
<gene>
    <name evidence="2" type="ORF">NLJ89_g2208</name>
</gene>
<proteinExistence type="predicted"/>
<keyword evidence="3" id="KW-1185">Reference proteome</keyword>
<sequence length="456" mass="50583">MPYSSDSDTSEKSKSTPSPIKNPKTPRKPQSKQTPASRGPKLVDVKLPGPSPKRVRRDSDESTKAPGSRKATHIRAASSVSSLKQVAQKVGGSPASAKKPESVSASVRKPKSKAKSFAGEDDFDDSVSVADSSISTTRVRRNEAERIQYFENQPECGKMEPHQVQCLRCNKPVNLGRKRTYTVRPWEIHRARCDQKPAQTSPVIPDAAKEDIQPAQVPESPAEVPSTSLVTPARRPTEEDRKESLESDKQIEKVEKHRVCCRKCHKWVDLSESIPYATGNWHKHKDRCSDAVPSHRVAAARRKLLVVNDPQAKSYDVRQIECGFCGKTIHLEGEGDFNLTKWDEHKLLCTKTVPISKSDSVNSIAFPSRFSRPPPSSASTDSTLVIEAGSSHAPQGIKRSREDDVIPEEDERPSARPRSASYLPPNQEAPNSVLGWFMLPFHSFVRGFKESLKDKS</sequence>
<protein>
    <submittedName>
        <fullName evidence="2">Uncharacterized protein</fullName>
    </submittedName>
</protein>
<comment type="caution">
    <text evidence="2">The sequence shown here is derived from an EMBL/GenBank/DDBJ whole genome shotgun (WGS) entry which is preliminary data.</text>
</comment>
<dbReference type="Proteomes" id="UP001148786">
    <property type="component" value="Unassembled WGS sequence"/>
</dbReference>
<dbReference type="EMBL" id="JANKHO010000131">
    <property type="protein sequence ID" value="KAJ3514720.1"/>
    <property type="molecule type" value="Genomic_DNA"/>
</dbReference>
<name>A0A9W8MYT3_9AGAR</name>
<dbReference type="AlphaFoldDB" id="A0A9W8MYT3"/>
<evidence type="ECO:0000313" key="3">
    <source>
        <dbReference type="Proteomes" id="UP001148786"/>
    </source>
</evidence>